<dbReference type="AlphaFoldDB" id="A0A399FY25"/>
<dbReference type="OrthoDB" id="3216929at2"/>
<reference evidence="1" key="1">
    <citation type="submission" date="2020-10" db="EMBL/GenBank/DDBJ databases">
        <title>De novo genome project of the cellulose decomposer Thermobifida halotolerans type strain.</title>
        <authorList>
            <person name="Nagy I."/>
            <person name="Horvath B."/>
            <person name="Kukolya J."/>
            <person name="Nagy I."/>
            <person name="Orsini M."/>
        </authorList>
    </citation>
    <scope>NUCLEOTIDE SEQUENCE</scope>
    <source>
        <strain evidence="1">DSM 44931</strain>
    </source>
</reference>
<organism evidence="1 2">
    <name type="scientific">Thermobifida halotolerans</name>
    <dbReference type="NCBI Taxonomy" id="483545"/>
    <lineage>
        <taxon>Bacteria</taxon>
        <taxon>Bacillati</taxon>
        <taxon>Actinomycetota</taxon>
        <taxon>Actinomycetes</taxon>
        <taxon>Streptosporangiales</taxon>
        <taxon>Nocardiopsidaceae</taxon>
        <taxon>Thermobifida</taxon>
    </lineage>
</organism>
<dbReference type="Proteomes" id="UP000265719">
    <property type="component" value="Chromosome"/>
</dbReference>
<protein>
    <submittedName>
        <fullName evidence="1">Phage holin family protein</fullName>
    </submittedName>
</protein>
<evidence type="ECO:0000313" key="2">
    <source>
        <dbReference type="Proteomes" id="UP000265719"/>
    </source>
</evidence>
<evidence type="ECO:0000313" key="1">
    <source>
        <dbReference type="EMBL" id="UOE18773.1"/>
    </source>
</evidence>
<name>A0A399FY25_9ACTN</name>
<dbReference type="EMBL" id="CP063196">
    <property type="protein sequence ID" value="UOE18773.1"/>
    <property type="molecule type" value="Genomic_DNA"/>
</dbReference>
<sequence length="145" mass="15471">MATPQVPRPGGEPGVQERTRDQGSLGELISEATSDLQKLFRQELSLARAELREEGIKAGKAAAMLAGAAIAGLLFLNLVSFALVYALANLMDAGWAALIVAALWAIAAAVLAALGRNRMRKVSPKPEQTVETLKEDAQWAKHPTR</sequence>
<dbReference type="KEGG" id="thao:NI17_018610"/>
<dbReference type="RefSeq" id="WP_068691255.1">
    <property type="nucleotide sequence ID" value="NZ_CP063196.1"/>
</dbReference>
<dbReference type="Pfam" id="PF07332">
    <property type="entry name" value="Phage_holin_3_6"/>
    <property type="match status" value="1"/>
</dbReference>
<keyword evidence="2" id="KW-1185">Reference proteome</keyword>
<proteinExistence type="predicted"/>
<dbReference type="InterPro" id="IPR009937">
    <property type="entry name" value="Phage_holin_3_6"/>
</dbReference>
<gene>
    <name evidence="1" type="ORF">NI17_018610</name>
</gene>
<accession>A0A399FY25</accession>